<evidence type="ECO:0000259" key="18">
    <source>
        <dbReference type="PROSITE" id="PS50114"/>
    </source>
</evidence>
<evidence type="ECO:0000256" key="14">
    <source>
        <dbReference type="ARBA" id="ARBA00023170"/>
    </source>
</evidence>
<feature type="compositionally biased region" description="Low complexity" evidence="16">
    <location>
        <begin position="289"/>
        <end position="307"/>
    </location>
</feature>
<evidence type="ECO:0000256" key="2">
    <source>
        <dbReference type="ARBA" id="ARBA00022606"/>
    </source>
</evidence>
<dbReference type="InterPro" id="IPR000014">
    <property type="entry name" value="PAS"/>
</dbReference>
<dbReference type="GO" id="GO:0008270">
    <property type="term" value="F:zinc ion binding"/>
    <property type="evidence" value="ECO:0007669"/>
    <property type="project" value="UniProtKB-KW"/>
</dbReference>
<dbReference type="FunFam" id="3.30.450.20:FF:000063">
    <property type="entry name" value="White collar 1 protein"/>
    <property type="match status" value="1"/>
</dbReference>
<dbReference type="Pfam" id="PF08447">
    <property type="entry name" value="PAS_3"/>
    <property type="match status" value="1"/>
</dbReference>
<protein>
    <recommendedName>
        <fullName evidence="21">White collar 1 protein</fullName>
    </recommendedName>
</protein>
<dbReference type="Proteomes" id="UP000604273">
    <property type="component" value="Unassembled WGS sequence"/>
</dbReference>
<dbReference type="InterPro" id="IPR013655">
    <property type="entry name" value="PAS_fold_3"/>
</dbReference>
<dbReference type="GO" id="GO:0009881">
    <property type="term" value="F:photoreceptor activity"/>
    <property type="evidence" value="ECO:0007669"/>
    <property type="project" value="UniProtKB-KW"/>
</dbReference>
<dbReference type="SMART" id="SM00086">
    <property type="entry name" value="PAC"/>
    <property type="match status" value="2"/>
</dbReference>
<evidence type="ECO:0000256" key="12">
    <source>
        <dbReference type="ARBA" id="ARBA00023159"/>
    </source>
</evidence>
<evidence type="ECO:0000256" key="13">
    <source>
        <dbReference type="ARBA" id="ARBA00023163"/>
    </source>
</evidence>
<feature type="domain" description="PAS" evidence="17">
    <location>
        <begin position="671"/>
        <end position="723"/>
    </location>
</feature>
<dbReference type="CDD" id="cd00130">
    <property type="entry name" value="PAS"/>
    <property type="match status" value="3"/>
</dbReference>
<feature type="compositionally biased region" description="Polar residues" evidence="16">
    <location>
        <begin position="911"/>
        <end position="926"/>
    </location>
</feature>
<keyword evidence="10" id="KW-0805">Transcription regulation</keyword>
<dbReference type="InterPro" id="IPR013088">
    <property type="entry name" value="Znf_NHR/GATA"/>
</dbReference>
<evidence type="ECO:0000259" key="17">
    <source>
        <dbReference type="PROSITE" id="PS50112"/>
    </source>
</evidence>
<dbReference type="EMBL" id="JABFAI010000208">
    <property type="protein sequence ID" value="KAF4950460.1"/>
    <property type="molecule type" value="Genomic_DNA"/>
</dbReference>
<dbReference type="GO" id="GO:0005634">
    <property type="term" value="C:nucleus"/>
    <property type="evidence" value="ECO:0007669"/>
    <property type="project" value="TreeGrafter"/>
</dbReference>
<feature type="domain" description="PAS" evidence="17">
    <location>
        <begin position="365"/>
        <end position="387"/>
    </location>
</feature>
<keyword evidence="2" id="KW-0716">Sensory transduction</keyword>
<evidence type="ECO:0008006" key="21">
    <source>
        <dbReference type="Google" id="ProtNLM"/>
    </source>
</evidence>
<keyword evidence="12" id="KW-0010">Activator</keyword>
<keyword evidence="11" id="KW-0238">DNA-binding</keyword>
<dbReference type="OrthoDB" id="447251at2759"/>
<keyword evidence="13" id="KW-0804">Transcription</keyword>
<feature type="region of interest" description="Disordered" evidence="16">
    <location>
        <begin position="1"/>
        <end position="48"/>
    </location>
</feature>
<keyword evidence="9" id="KW-0157">Chromophore</keyword>
<evidence type="ECO:0000256" key="8">
    <source>
        <dbReference type="ARBA" id="ARBA00022833"/>
    </source>
</evidence>
<feature type="domain" description="GATA-type" evidence="18">
    <location>
        <begin position="875"/>
        <end position="904"/>
    </location>
</feature>
<dbReference type="Pfam" id="PF13426">
    <property type="entry name" value="PAS_9"/>
    <property type="match status" value="1"/>
</dbReference>
<feature type="compositionally biased region" description="Low complexity" evidence="16">
    <location>
        <begin position="7"/>
        <end position="35"/>
    </location>
</feature>
<evidence type="ECO:0000256" key="7">
    <source>
        <dbReference type="ARBA" id="ARBA00022771"/>
    </source>
</evidence>
<evidence type="ECO:0000256" key="1">
    <source>
        <dbReference type="ARBA" id="ARBA00022543"/>
    </source>
</evidence>
<feature type="compositionally biased region" description="Basic and acidic residues" evidence="16">
    <location>
        <begin position="1013"/>
        <end position="1022"/>
    </location>
</feature>
<keyword evidence="4" id="KW-0288">FMN</keyword>
<proteinExistence type="predicted"/>
<evidence type="ECO:0000256" key="5">
    <source>
        <dbReference type="ARBA" id="ARBA00022723"/>
    </source>
</evidence>
<comment type="caution">
    <text evidence="19">The sequence shown here is derived from an EMBL/GenBank/DDBJ whole genome shotgun (WGS) entry which is preliminary data.</text>
</comment>
<dbReference type="InterPro" id="IPR035965">
    <property type="entry name" value="PAS-like_dom_sf"/>
</dbReference>
<dbReference type="Pfam" id="PF00320">
    <property type="entry name" value="GATA"/>
    <property type="match status" value="1"/>
</dbReference>
<feature type="domain" description="PAS" evidence="17">
    <location>
        <begin position="534"/>
        <end position="604"/>
    </location>
</feature>
<feature type="region of interest" description="Disordered" evidence="16">
    <location>
        <begin position="208"/>
        <end position="229"/>
    </location>
</feature>
<dbReference type="SUPFAM" id="SSF57716">
    <property type="entry name" value="Glucocorticoid receptor-like (DNA-binding domain)"/>
    <property type="match status" value="1"/>
</dbReference>
<dbReference type="AlphaFoldDB" id="A0A8H4T361"/>
<dbReference type="GO" id="GO:0006355">
    <property type="term" value="P:regulation of DNA-templated transcription"/>
    <property type="evidence" value="ECO:0007669"/>
    <property type="project" value="InterPro"/>
</dbReference>
<keyword evidence="14" id="KW-0675">Receptor</keyword>
<dbReference type="PROSITE" id="PS50114">
    <property type="entry name" value="GATA_ZN_FINGER_2"/>
    <property type="match status" value="1"/>
</dbReference>
<keyword evidence="5" id="KW-0479">Metal-binding</keyword>
<sequence length="1022" mass="112071">MDGYYSPHQQQQPPQQFQQPRMQQNQQNHMQHNMNDPTFYQGGDSLDDIVRDNQDKLYRRQSMPQAFTNSMGQFQMNQQQHQHQQGQRRMSSVDNGDMMTFGTDNADLNSYQFNQPPMGGVFPTINTSIGMDQMGNYMTSDPNDYSTISPDMMSSMMPSTFASMSVGAQMAGNASPMNLYSPSVSQFPQGQLTPQVQIGNDFSMDLSPDAGSMNMNQSNPPSTTPIPAPTNNAVDTIEDSGDSMINHQAFSNMNTGDNNQNLPALSRQVSTASGSVVSPPQQHSHGAMSSSTVTHPTSTSVATTPSAGDTPKDSKEKTIYSKSGFDMLKALWLVATRKNPRIQLGAVDMSCAFVVCDVSMNDCPIIYVSDNFQNLTGYSRHEIVGQNCRFLQAPDGKVEAGSKREFVDDGAVYNLKKMVHEGREVQQSLINYRKGGKPFLNLLTMIPIPWDTDEIRYFIGFQIDLVECPDAIASNQDLGGVKVNYKHSDIGQYIWTPPQSSQWGPDNGQTLGVDDVSTLLQQFSPKGLTSDWHKQSWDKMLLENTDDVVHVLSLKGLFLYLSPSCKKVLEYEAADLVGNSLSTVCHPSDIVPVTRELKDTTTGNPVNIVFRIRRKHSGYTWFESHGSLFVEQGKGRKCIILVGRKRPVFALSRRNLEANGGIGDSELWTKLSTSGLFLYVSSNIRSLLDLQPDSLVGTSIQDLMRKESRPEFGRTLEKARRGKIVTCKHEVQNRRGQVLQAQTTLYPGDASEGQKPSFLLAQTKLLKASSRNLAPASTGYRSLAATPRSSSGTENYATGHISQPAGGALAPGSQDAALASEDNIFDELRTTKCSSWQFELRQMEKVNRILAEELGGLLSSKKKRKRRKGVGNVVRDCANCHTRNTPEWRRGPSGQRDLCNSCGLRWAKQTGRVSPRNSSRGANTANGDARSKKSNSPSSPLHKELSADNSKAQTPHGEDGINPTQLAKQMIENGTSAPSGAPSATGVKPSAGMPPLSHSSMLGVGQASSMASIREERETSQP</sequence>
<evidence type="ECO:0000256" key="16">
    <source>
        <dbReference type="SAM" id="MobiDB-lite"/>
    </source>
</evidence>
<dbReference type="InterPro" id="IPR000679">
    <property type="entry name" value="Znf_GATA"/>
</dbReference>
<evidence type="ECO:0000256" key="3">
    <source>
        <dbReference type="ARBA" id="ARBA00022630"/>
    </source>
</evidence>
<dbReference type="SUPFAM" id="SSF55785">
    <property type="entry name" value="PYP-like sensor domain (PAS domain)"/>
    <property type="match status" value="3"/>
</dbReference>
<keyword evidence="8" id="KW-0862">Zinc</keyword>
<feature type="compositionally biased region" description="Polar residues" evidence="16">
    <location>
        <begin position="962"/>
        <end position="978"/>
    </location>
</feature>
<dbReference type="SMART" id="SM00401">
    <property type="entry name" value="ZnF_GATA"/>
    <property type="match status" value="1"/>
</dbReference>
<dbReference type="SMART" id="SM00091">
    <property type="entry name" value="PAS"/>
    <property type="match status" value="3"/>
</dbReference>
<evidence type="ECO:0000313" key="19">
    <source>
        <dbReference type="EMBL" id="KAF4950460.1"/>
    </source>
</evidence>
<dbReference type="GO" id="GO:0043565">
    <property type="term" value="F:sequence-specific DNA binding"/>
    <property type="evidence" value="ECO:0007669"/>
    <property type="project" value="InterPro"/>
</dbReference>
<dbReference type="PROSITE" id="PS00344">
    <property type="entry name" value="GATA_ZN_FINGER_1"/>
    <property type="match status" value="1"/>
</dbReference>
<keyword evidence="7 15" id="KW-0863">Zinc-finger</keyword>
<evidence type="ECO:0000256" key="11">
    <source>
        <dbReference type="ARBA" id="ARBA00023125"/>
    </source>
</evidence>
<dbReference type="Gene3D" id="3.30.450.20">
    <property type="entry name" value="PAS domain"/>
    <property type="match status" value="3"/>
</dbReference>
<evidence type="ECO:0000256" key="10">
    <source>
        <dbReference type="ARBA" id="ARBA00023015"/>
    </source>
</evidence>
<feature type="compositionally biased region" description="Polar residues" evidence="16">
    <location>
        <begin position="252"/>
        <end position="288"/>
    </location>
</feature>
<feature type="compositionally biased region" description="Polar residues" evidence="16">
    <location>
        <begin position="787"/>
        <end position="796"/>
    </location>
</feature>
<dbReference type="FunFam" id="3.30.450.20:FF:000064">
    <property type="entry name" value="Vivid PAS protein VVD"/>
    <property type="match status" value="1"/>
</dbReference>
<dbReference type="PANTHER" id="PTHR47429">
    <property type="entry name" value="PROTEIN TWIN LOV 1"/>
    <property type="match status" value="1"/>
</dbReference>
<feature type="region of interest" description="Disordered" evidence="16">
    <location>
        <begin position="909"/>
        <end position="1022"/>
    </location>
</feature>
<accession>A0A8H4T361</accession>
<dbReference type="NCBIfam" id="TIGR00229">
    <property type="entry name" value="sensory_box"/>
    <property type="match status" value="1"/>
</dbReference>
<reference evidence="19" key="2">
    <citation type="submission" date="2020-05" db="EMBL/GenBank/DDBJ databases">
        <authorList>
            <person name="Kim H.-S."/>
            <person name="Proctor R.H."/>
            <person name="Brown D.W."/>
        </authorList>
    </citation>
    <scope>NUCLEOTIDE SEQUENCE</scope>
    <source>
        <strain evidence="19">NRRL 45417</strain>
    </source>
</reference>
<reference evidence="19" key="1">
    <citation type="journal article" date="2020" name="BMC Genomics">
        <title>Correction to: Identification and distribution of gene clusters required for synthesis of sphingolipid metabolism inhibitors in diverse species of the filamentous fungus Fusarium.</title>
        <authorList>
            <person name="Kim H.S."/>
            <person name="Lohmar J.M."/>
            <person name="Busman M."/>
            <person name="Brown D.W."/>
            <person name="Naumann T.A."/>
            <person name="Divon H.H."/>
            <person name="Lysoe E."/>
            <person name="Uhlig S."/>
            <person name="Proctor R.H."/>
        </authorList>
    </citation>
    <scope>NUCLEOTIDE SEQUENCE</scope>
    <source>
        <strain evidence="19">NRRL 45417</strain>
    </source>
</reference>
<dbReference type="CDD" id="cd00202">
    <property type="entry name" value="ZnF_GATA"/>
    <property type="match status" value="1"/>
</dbReference>
<keyword evidence="6" id="KW-0677">Repeat</keyword>
<dbReference type="Gene3D" id="3.30.50.10">
    <property type="entry name" value="Erythroid Transcription Factor GATA-1, subunit A"/>
    <property type="match status" value="1"/>
</dbReference>
<evidence type="ECO:0000256" key="15">
    <source>
        <dbReference type="PROSITE-ProRule" id="PRU00094"/>
    </source>
</evidence>
<evidence type="ECO:0000256" key="4">
    <source>
        <dbReference type="ARBA" id="ARBA00022643"/>
    </source>
</evidence>
<keyword evidence="20" id="KW-1185">Reference proteome</keyword>
<dbReference type="PROSITE" id="PS50112">
    <property type="entry name" value="PAS"/>
    <property type="match status" value="3"/>
</dbReference>
<gene>
    <name evidence="19" type="ORF">FGADI_8166</name>
</gene>
<keyword evidence="1" id="KW-0600">Photoreceptor protein</keyword>
<dbReference type="InterPro" id="IPR001610">
    <property type="entry name" value="PAC"/>
</dbReference>
<evidence type="ECO:0000256" key="6">
    <source>
        <dbReference type="ARBA" id="ARBA00022737"/>
    </source>
</evidence>
<organism evidence="19 20">
    <name type="scientific">Fusarium gaditjirri</name>
    <dbReference type="NCBI Taxonomy" id="282569"/>
    <lineage>
        <taxon>Eukaryota</taxon>
        <taxon>Fungi</taxon>
        <taxon>Dikarya</taxon>
        <taxon>Ascomycota</taxon>
        <taxon>Pezizomycotina</taxon>
        <taxon>Sordariomycetes</taxon>
        <taxon>Hypocreomycetidae</taxon>
        <taxon>Hypocreales</taxon>
        <taxon>Nectriaceae</taxon>
        <taxon>Fusarium</taxon>
        <taxon>Fusarium nisikadoi species complex</taxon>
    </lineage>
</organism>
<evidence type="ECO:0000256" key="9">
    <source>
        <dbReference type="ARBA" id="ARBA00022991"/>
    </source>
</evidence>
<feature type="region of interest" description="Disordered" evidence="16">
    <location>
        <begin position="779"/>
        <end position="814"/>
    </location>
</feature>
<dbReference type="PANTHER" id="PTHR47429:SF7">
    <property type="entry name" value="GATA-FACTOR"/>
    <property type="match status" value="1"/>
</dbReference>
<evidence type="ECO:0000313" key="20">
    <source>
        <dbReference type="Proteomes" id="UP000604273"/>
    </source>
</evidence>
<feature type="region of interest" description="Disordered" evidence="16">
    <location>
        <begin position="252"/>
        <end position="317"/>
    </location>
</feature>
<name>A0A8H4T361_9HYPO</name>
<keyword evidence="3" id="KW-0285">Flavoprotein</keyword>